<accession>A0ABW7Z770</accession>
<evidence type="ECO:0000313" key="1">
    <source>
        <dbReference type="EMBL" id="MFI6504027.1"/>
    </source>
</evidence>
<reference evidence="1 2" key="1">
    <citation type="submission" date="2024-10" db="EMBL/GenBank/DDBJ databases">
        <title>The Natural Products Discovery Center: Release of the First 8490 Sequenced Strains for Exploring Actinobacteria Biosynthetic Diversity.</title>
        <authorList>
            <person name="Kalkreuter E."/>
            <person name="Kautsar S.A."/>
            <person name="Yang D."/>
            <person name="Bader C.D."/>
            <person name="Teijaro C.N."/>
            <person name="Fluegel L."/>
            <person name="Davis C.M."/>
            <person name="Simpson J.R."/>
            <person name="Lauterbach L."/>
            <person name="Steele A.D."/>
            <person name="Gui C."/>
            <person name="Meng S."/>
            <person name="Li G."/>
            <person name="Viehrig K."/>
            <person name="Ye F."/>
            <person name="Su P."/>
            <person name="Kiefer A.F."/>
            <person name="Nichols A."/>
            <person name="Cepeda A.J."/>
            <person name="Yan W."/>
            <person name="Fan B."/>
            <person name="Jiang Y."/>
            <person name="Adhikari A."/>
            <person name="Zheng C.-J."/>
            <person name="Schuster L."/>
            <person name="Cowan T.M."/>
            <person name="Smanski M.J."/>
            <person name="Chevrette M.G."/>
            <person name="De Carvalho L.P.S."/>
            <person name="Shen B."/>
        </authorList>
    </citation>
    <scope>NUCLEOTIDE SEQUENCE [LARGE SCALE GENOMIC DNA]</scope>
    <source>
        <strain evidence="1 2">NPDC050545</strain>
    </source>
</reference>
<protein>
    <submittedName>
        <fullName evidence="1">Iron chaperone</fullName>
    </submittedName>
</protein>
<proteinExistence type="predicted"/>
<dbReference type="EMBL" id="JBITGY010000013">
    <property type="protein sequence ID" value="MFI6504027.1"/>
    <property type="molecule type" value="Genomic_DNA"/>
</dbReference>
<evidence type="ECO:0000313" key="2">
    <source>
        <dbReference type="Proteomes" id="UP001612741"/>
    </source>
</evidence>
<comment type="caution">
    <text evidence="1">The sequence shown here is derived from an EMBL/GenBank/DDBJ whole genome shotgun (WGS) entry which is preliminary data.</text>
</comment>
<dbReference type="RefSeq" id="WP_397089786.1">
    <property type="nucleotide sequence ID" value="NZ_JBITGY010000013.1"/>
</dbReference>
<dbReference type="Proteomes" id="UP001612741">
    <property type="component" value="Unassembled WGS sequence"/>
</dbReference>
<sequence length="150" mass="15815">MDDTSAASPDGFTDVERDAIKQRAAELRQEARRGTGADKAAADEEDVLGVIAGLPQPDRAIAEHIHAAVAVQAPGLSPKLWYGMPAYARDGKIVCFFVSAQKEKARYSSLGFNPEANLDEGAMWPTAFAITELTEAGAAAISALIRKAAG</sequence>
<dbReference type="Gene3D" id="3.90.1150.200">
    <property type="match status" value="1"/>
</dbReference>
<dbReference type="SUPFAM" id="SSF159888">
    <property type="entry name" value="YdhG-like"/>
    <property type="match status" value="1"/>
</dbReference>
<organism evidence="1 2">
    <name type="scientific">Nonomuraea typhae</name>
    <dbReference type="NCBI Taxonomy" id="2603600"/>
    <lineage>
        <taxon>Bacteria</taxon>
        <taxon>Bacillati</taxon>
        <taxon>Actinomycetota</taxon>
        <taxon>Actinomycetes</taxon>
        <taxon>Streptosporangiales</taxon>
        <taxon>Streptosporangiaceae</taxon>
        <taxon>Nonomuraea</taxon>
    </lineage>
</organism>
<keyword evidence="2" id="KW-1185">Reference proteome</keyword>
<name>A0ABW7Z770_9ACTN</name>
<gene>
    <name evidence="1" type="ORF">ACIBG2_42045</name>
</gene>